<feature type="chain" id="PRO_5038479885" description="Lipoprotein" evidence="2">
    <location>
        <begin position="20"/>
        <end position="297"/>
    </location>
</feature>
<sequence length="297" mass="30769">MLLLLLSALLASCDAGSHAPHASADAASPAGGTVGTGASPSPGADLVWTSAMVIQGSPTQEPVLCVGAILESYPPQCAGSLRLVGWDWDQVTNETVEGDVTWIDTTYVTGTYAAGTFTLKRPPSDFPPAGAVVEAPAARDPFPQLCDDPLRGAADSRASGVRADTRASDALSRHLETMEGYVGSWVSGRRGATMNVLVTDDPERAHAEARTLWSGGLCVEQRDGATRAEMVSAQKALLALPQDPGQWLGGGPGADGRLGVSVTLADPATVAEIHRVVAPWLSPDDVTIWARLRPVGG</sequence>
<dbReference type="AlphaFoldDB" id="A0A512T1T8"/>
<feature type="signal peptide" evidence="2">
    <location>
        <begin position="1"/>
        <end position="19"/>
    </location>
</feature>
<feature type="region of interest" description="Disordered" evidence="1">
    <location>
        <begin position="21"/>
        <end position="40"/>
    </location>
</feature>
<dbReference type="Proteomes" id="UP000321793">
    <property type="component" value="Unassembled WGS sequence"/>
</dbReference>
<feature type="compositionally biased region" description="Low complexity" evidence="1">
    <location>
        <begin position="21"/>
        <end position="31"/>
    </location>
</feature>
<dbReference type="EMBL" id="BKBA01000008">
    <property type="protein sequence ID" value="GEQ14168.1"/>
    <property type="molecule type" value="Genomic_DNA"/>
</dbReference>
<evidence type="ECO:0000313" key="4">
    <source>
        <dbReference type="Proteomes" id="UP000321793"/>
    </source>
</evidence>
<evidence type="ECO:0000256" key="1">
    <source>
        <dbReference type="SAM" id="MobiDB-lite"/>
    </source>
</evidence>
<evidence type="ECO:0000256" key="2">
    <source>
        <dbReference type="SAM" id="SignalP"/>
    </source>
</evidence>
<gene>
    <name evidence="3" type="ORF">KLO01_22150</name>
</gene>
<name>A0A512T1T8_9MICO</name>
<evidence type="ECO:0008006" key="5">
    <source>
        <dbReference type="Google" id="ProtNLM"/>
    </source>
</evidence>
<organism evidence="3 4">
    <name type="scientific">Knoellia locipacati</name>
    <dbReference type="NCBI Taxonomy" id="882824"/>
    <lineage>
        <taxon>Bacteria</taxon>
        <taxon>Bacillati</taxon>
        <taxon>Actinomycetota</taxon>
        <taxon>Actinomycetes</taxon>
        <taxon>Micrococcales</taxon>
        <taxon>Intrasporangiaceae</taxon>
        <taxon>Knoellia</taxon>
    </lineage>
</organism>
<accession>A0A512T1T8</accession>
<keyword evidence="2" id="KW-0732">Signal</keyword>
<evidence type="ECO:0000313" key="3">
    <source>
        <dbReference type="EMBL" id="GEQ14168.1"/>
    </source>
</evidence>
<proteinExistence type="predicted"/>
<reference evidence="3 4" key="1">
    <citation type="submission" date="2019-07" db="EMBL/GenBank/DDBJ databases">
        <title>Whole genome shotgun sequence of Knoellia locipacati NBRC 109775.</title>
        <authorList>
            <person name="Hosoyama A."/>
            <person name="Uohara A."/>
            <person name="Ohji S."/>
            <person name="Ichikawa N."/>
        </authorList>
    </citation>
    <scope>NUCLEOTIDE SEQUENCE [LARGE SCALE GENOMIC DNA]</scope>
    <source>
        <strain evidence="3 4">NBRC 109775</strain>
    </source>
</reference>
<protein>
    <recommendedName>
        <fullName evidence="5">Lipoprotein</fullName>
    </recommendedName>
</protein>
<keyword evidence="4" id="KW-1185">Reference proteome</keyword>
<comment type="caution">
    <text evidence="3">The sequence shown here is derived from an EMBL/GenBank/DDBJ whole genome shotgun (WGS) entry which is preliminary data.</text>
</comment>